<feature type="compositionally biased region" description="Low complexity" evidence="1">
    <location>
        <begin position="31"/>
        <end position="42"/>
    </location>
</feature>
<dbReference type="EMBL" id="CAJNOJ010000906">
    <property type="protein sequence ID" value="CAF1532750.1"/>
    <property type="molecule type" value="Genomic_DNA"/>
</dbReference>
<dbReference type="Proteomes" id="UP000663852">
    <property type="component" value="Unassembled WGS sequence"/>
</dbReference>
<organism evidence="3 5">
    <name type="scientific">Adineta ricciae</name>
    <name type="common">Rotifer</name>
    <dbReference type="NCBI Taxonomy" id="249248"/>
    <lineage>
        <taxon>Eukaryota</taxon>
        <taxon>Metazoa</taxon>
        <taxon>Spiralia</taxon>
        <taxon>Gnathifera</taxon>
        <taxon>Rotifera</taxon>
        <taxon>Eurotatoria</taxon>
        <taxon>Bdelloidea</taxon>
        <taxon>Adinetida</taxon>
        <taxon>Adinetidae</taxon>
        <taxon>Adineta</taxon>
    </lineage>
</organism>
<keyword evidence="4" id="KW-1185">Reference proteome</keyword>
<feature type="compositionally biased region" description="Basic residues" evidence="1">
    <location>
        <begin position="1"/>
        <end position="13"/>
    </location>
</feature>
<evidence type="ECO:0000313" key="3">
    <source>
        <dbReference type="EMBL" id="CAF1532750.1"/>
    </source>
</evidence>
<feature type="region of interest" description="Disordered" evidence="1">
    <location>
        <begin position="1"/>
        <end position="56"/>
    </location>
</feature>
<feature type="region of interest" description="Disordered" evidence="1">
    <location>
        <begin position="87"/>
        <end position="128"/>
    </location>
</feature>
<protein>
    <submittedName>
        <fullName evidence="3">Uncharacterized protein</fullName>
    </submittedName>
</protein>
<name>A0A815VGV5_ADIRI</name>
<evidence type="ECO:0000256" key="1">
    <source>
        <dbReference type="SAM" id="MobiDB-lite"/>
    </source>
</evidence>
<comment type="caution">
    <text evidence="3">The sequence shown here is derived from an EMBL/GenBank/DDBJ whole genome shotgun (WGS) entry which is preliminary data.</text>
</comment>
<sequence length="189" mass="21072">MARTKRAGQKSKKTTTEDYPKARLSLAIKPTNTTSSNSNLTTVDQSLSNHTRNDTVPSTLPLAVVDMIIGNNGNSASASRTVELNVVQSSSDKSESPSTSAKEKKTKPKTKATTTDPEFNLNHDNRHESDAQYDLHTSIEESGGIDRFLNTPSMILYKKNLKNQCKFLIHYIFDVLTIFEENNRLTFFV</sequence>
<evidence type="ECO:0000313" key="2">
    <source>
        <dbReference type="EMBL" id="CAF1528112.1"/>
    </source>
</evidence>
<gene>
    <name evidence="3" type="ORF">EDS130_LOCUS44705</name>
    <name evidence="2" type="ORF">XAT740_LOCUS41260</name>
</gene>
<dbReference type="AlphaFoldDB" id="A0A815VGV5"/>
<accession>A0A815VGV5</accession>
<dbReference type="EMBL" id="CAJNOR010004799">
    <property type="protein sequence ID" value="CAF1528112.1"/>
    <property type="molecule type" value="Genomic_DNA"/>
</dbReference>
<feature type="compositionally biased region" description="Polar residues" evidence="1">
    <location>
        <begin position="43"/>
        <end position="56"/>
    </location>
</feature>
<dbReference type="Proteomes" id="UP000663828">
    <property type="component" value="Unassembled WGS sequence"/>
</dbReference>
<dbReference type="OrthoDB" id="10650672at2759"/>
<evidence type="ECO:0000313" key="4">
    <source>
        <dbReference type="Proteomes" id="UP000663828"/>
    </source>
</evidence>
<proteinExistence type="predicted"/>
<reference evidence="3" key="1">
    <citation type="submission" date="2021-02" db="EMBL/GenBank/DDBJ databases">
        <authorList>
            <person name="Nowell W R."/>
        </authorList>
    </citation>
    <scope>NUCLEOTIDE SEQUENCE</scope>
</reference>
<evidence type="ECO:0000313" key="5">
    <source>
        <dbReference type="Proteomes" id="UP000663852"/>
    </source>
</evidence>